<dbReference type="InterPro" id="IPR005467">
    <property type="entry name" value="His_kinase_dom"/>
</dbReference>
<keyword evidence="7 12" id="KW-0067">ATP-binding</keyword>
<keyword evidence="4" id="KW-0808">Transferase</keyword>
<keyword evidence="3" id="KW-0597">Phosphoprotein</keyword>
<evidence type="ECO:0000256" key="5">
    <source>
        <dbReference type="ARBA" id="ARBA00022741"/>
    </source>
</evidence>
<keyword evidence="5" id="KW-0547">Nucleotide-binding</keyword>
<keyword evidence="8" id="KW-0902">Two-component regulatory system</keyword>
<dbReference type="Proteomes" id="UP001620597">
    <property type="component" value="Unassembled WGS sequence"/>
</dbReference>
<accession>A0ABW8NI72</accession>
<evidence type="ECO:0000256" key="4">
    <source>
        <dbReference type="ARBA" id="ARBA00022679"/>
    </source>
</evidence>
<dbReference type="PANTHER" id="PTHR43065">
    <property type="entry name" value="SENSOR HISTIDINE KINASE"/>
    <property type="match status" value="1"/>
</dbReference>
<protein>
    <recommendedName>
        <fullName evidence="2">histidine kinase</fullName>
        <ecNumber evidence="2">2.7.13.3</ecNumber>
    </recommendedName>
</protein>
<dbReference type="RefSeq" id="WP_416205841.1">
    <property type="nucleotide sequence ID" value="NZ_JBBKTX010000010.1"/>
</dbReference>
<dbReference type="PRINTS" id="PR00344">
    <property type="entry name" value="BCTRLSENSOR"/>
</dbReference>
<dbReference type="SUPFAM" id="SSF55874">
    <property type="entry name" value="ATPase domain of HSP90 chaperone/DNA topoisomerase II/histidine kinase"/>
    <property type="match status" value="1"/>
</dbReference>
<feature type="transmembrane region" description="Helical" evidence="10">
    <location>
        <begin position="12"/>
        <end position="32"/>
    </location>
</feature>
<dbReference type="InterPro" id="IPR003661">
    <property type="entry name" value="HisK_dim/P_dom"/>
</dbReference>
<proteinExistence type="predicted"/>
<dbReference type="SUPFAM" id="SSF47384">
    <property type="entry name" value="Homodimeric domain of signal transducing histidine kinase"/>
    <property type="match status" value="1"/>
</dbReference>
<gene>
    <name evidence="12" type="ORF">WG929_09475</name>
</gene>
<comment type="catalytic activity">
    <reaction evidence="1">
        <text>ATP + protein L-histidine = ADP + protein N-phospho-L-histidine.</text>
        <dbReference type="EC" id="2.7.13.3"/>
    </reaction>
</comment>
<evidence type="ECO:0000256" key="2">
    <source>
        <dbReference type="ARBA" id="ARBA00012438"/>
    </source>
</evidence>
<comment type="caution">
    <text evidence="12">The sequence shown here is derived from an EMBL/GenBank/DDBJ whole genome shotgun (WGS) entry which is preliminary data.</text>
</comment>
<dbReference type="EC" id="2.7.13.3" evidence="2"/>
<dbReference type="GO" id="GO:0005524">
    <property type="term" value="F:ATP binding"/>
    <property type="evidence" value="ECO:0007669"/>
    <property type="project" value="UniProtKB-KW"/>
</dbReference>
<keyword evidence="13" id="KW-1185">Reference proteome</keyword>
<keyword evidence="6" id="KW-0418">Kinase</keyword>
<evidence type="ECO:0000259" key="11">
    <source>
        <dbReference type="PROSITE" id="PS50109"/>
    </source>
</evidence>
<evidence type="ECO:0000256" key="10">
    <source>
        <dbReference type="SAM" id="Phobius"/>
    </source>
</evidence>
<dbReference type="InterPro" id="IPR003594">
    <property type="entry name" value="HATPase_dom"/>
</dbReference>
<dbReference type="CDD" id="cd00082">
    <property type="entry name" value="HisKA"/>
    <property type="match status" value="1"/>
</dbReference>
<name>A0ABW8NI72_9GAMM</name>
<keyword evidence="10" id="KW-0812">Transmembrane</keyword>
<evidence type="ECO:0000313" key="13">
    <source>
        <dbReference type="Proteomes" id="UP001620597"/>
    </source>
</evidence>
<dbReference type="SMART" id="SM00388">
    <property type="entry name" value="HisKA"/>
    <property type="match status" value="1"/>
</dbReference>
<evidence type="ECO:0000313" key="12">
    <source>
        <dbReference type="EMBL" id="MFK4752634.1"/>
    </source>
</evidence>
<feature type="domain" description="Histidine kinase" evidence="11">
    <location>
        <begin position="296"/>
        <end position="539"/>
    </location>
</feature>
<keyword evidence="10" id="KW-1133">Transmembrane helix</keyword>
<dbReference type="Pfam" id="PF02518">
    <property type="entry name" value="HATPase_c"/>
    <property type="match status" value="1"/>
</dbReference>
<evidence type="ECO:0000256" key="8">
    <source>
        <dbReference type="ARBA" id="ARBA00023012"/>
    </source>
</evidence>
<feature type="coiled-coil region" evidence="9">
    <location>
        <begin position="228"/>
        <end position="277"/>
    </location>
</feature>
<evidence type="ECO:0000256" key="6">
    <source>
        <dbReference type="ARBA" id="ARBA00022777"/>
    </source>
</evidence>
<evidence type="ECO:0000256" key="3">
    <source>
        <dbReference type="ARBA" id="ARBA00022553"/>
    </source>
</evidence>
<dbReference type="InterPro" id="IPR004358">
    <property type="entry name" value="Sig_transdc_His_kin-like_C"/>
</dbReference>
<evidence type="ECO:0000256" key="9">
    <source>
        <dbReference type="SAM" id="Coils"/>
    </source>
</evidence>
<dbReference type="SMART" id="SM00387">
    <property type="entry name" value="HATPase_c"/>
    <property type="match status" value="1"/>
</dbReference>
<keyword evidence="10" id="KW-0472">Membrane</keyword>
<dbReference type="PROSITE" id="PS50109">
    <property type="entry name" value="HIS_KIN"/>
    <property type="match status" value="1"/>
</dbReference>
<reference evidence="12 13" key="1">
    <citation type="submission" date="2024-03" db="EMBL/GenBank/DDBJ databases">
        <title>High-quality draft genome sequence of Oceanobacter sp. wDCs-4.</title>
        <authorList>
            <person name="Dong C."/>
        </authorList>
    </citation>
    <scope>NUCLEOTIDE SEQUENCE [LARGE SCALE GENOMIC DNA]</scope>
    <source>
        <strain evidence="13">wDCs-4</strain>
    </source>
</reference>
<dbReference type="Gene3D" id="1.10.287.130">
    <property type="match status" value="1"/>
</dbReference>
<dbReference type="PANTHER" id="PTHR43065:SF10">
    <property type="entry name" value="PEROXIDE STRESS-ACTIVATED HISTIDINE KINASE MAK3"/>
    <property type="match status" value="1"/>
</dbReference>
<sequence>MISQSPSAESKLTLYILMCSLVFGVLFSAAQIRIDHQVEKERFNTNLDALLGYQSGQLALALQQYHSTAIQLIFEGLMLNRSIVSVYVEDDLSGYNQRRGLSAEELVSGPIHTYLVEKTVGLFGNNLAEQRLERVGTLTVWIDERAIHAGFRERAAITVAMEVARNVLLALVLVVILRLRLTRPLRELTDLIKDLDPDNALKAPLASKANLRELQELVHKINSLFASVDVEMQRRRQAERRARELNDKLEDKVRARTQELKNSNSQLQQSFDELQRTQRLLLQAQRMASLGHLAAGIAHEINNPIAVVYSNIASLSEYLTELIELADLYQSVEHSISDSAIRQSLEAMRRTVDLGFVRDDAPDLVKASQSSLERVRNIVAELRTFASQEGQTRQRADLAELMHQAIDELDLQHDEHILLDVMMSGIPKVDCVASQIRLAFRHILDNARDAIDGSGRIEVAAEQVDDKVRVYIKDSGVGMNADDLSCSVNPFFTRKEIGKGTGLGLTVVYNVMSNHSGVLDIESEPGMGTLVTFTLPVTALPGATLSVTS</sequence>
<dbReference type="EMBL" id="JBBKTX010000010">
    <property type="protein sequence ID" value="MFK4752634.1"/>
    <property type="molecule type" value="Genomic_DNA"/>
</dbReference>
<evidence type="ECO:0000256" key="1">
    <source>
        <dbReference type="ARBA" id="ARBA00000085"/>
    </source>
</evidence>
<evidence type="ECO:0000256" key="7">
    <source>
        <dbReference type="ARBA" id="ARBA00022840"/>
    </source>
</evidence>
<dbReference type="Gene3D" id="3.30.565.10">
    <property type="entry name" value="Histidine kinase-like ATPase, C-terminal domain"/>
    <property type="match status" value="1"/>
</dbReference>
<dbReference type="InterPro" id="IPR036890">
    <property type="entry name" value="HATPase_C_sf"/>
</dbReference>
<organism evidence="12 13">
    <name type="scientific">Oceanobacter antarcticus</name>
    <dbReference type="NCBI Taxonomy" id="3133425"/>
    <lineage>
        <taxon>Bacteria</taxon>
        <taxon>Pseudomonadati</taxon>
        <taxon>Pseudomonadota</taxon>
        <taxon>Gammaproteobacteria</taxon>
        <taxon>Oceanospirillales</taxon>
        <taxon>Oceanospirillaceae</taxon>
        <taxon>Oceanobacter</taxon>
    </lineage>
</organism>
<dbReference type="InterPro" id="IPR036097">
    <property type="entry name" value="HisK_dim/P_sf"/>
</dbReference>
<keyword evidence="9" id="KW-0175">Coiled coil</keyword>